<dbReference type="InterPro" id="IPR036388">
    <property type="entry name" value="WH-like_DNA-bd_sf"/>
</dbReference>
<keyword evidence="2" id="KW-0238">DNA-binding</keyword>
<dbReference type="InterPro" id="IPR000524">
    <property type="entry name" value="Tscrpt_reg_HTH_GntR"/>
</dbReference>
<feature type="domain" description="HTH gntR-type" evidence="4">
    <location>
        <begin position="11"/>
        <end position="79"/>
    </location>
</feature>
<dbReference type="GO" id="GO:0003700">
    <property type="term" value="F:DNA-binding transcription factor activity"/>
    <property type="evidence" value="ECO:0007669"/>
    <property type="project" value="InterPro"/>
</dbReference>
<dbReference type="Gene3D" id="1.10.10.10">
    <property type="entry name" value="Winged helix-like DNA-binding domain superfamily/Winged helix DNA-binding domain"/>
    <property type="match status" value="1"/>
</dbReference>
<keyword evidence="3" id="KW-0804">Transcription</keyword>
<evidence type="ECO:0000313" key="6">
    <source>
        <dbReference type="Proteomes" id="UP000620366"/>
    </source>
</evidence>
<sequence length="245" mass="28347">MKSIVDKSKPIPLYYQITEDIKQKINNKELNPGDKLPTEDFFVRYYGVSRVTVRNALNKLIEEKVIERTRGKGPVVANHVFNRHISRLSGLHEALAKEGIKGTSKILSIKEEPAGGEVAGHLEIPVGEPVVVIHRVRYADDIPICEQNTYLVRRLCGNFDFNTIDQNDSLYEVMERRIGLRLSRANQQFDIKMPTRQQMQYLEIRDKIPLMHIESVVHLISGEPIEFSDIYYLSDRYKYGLTLYR</sequence>
<dbReference type="Pfam" id="PF00392">
    <property type="entry name" value="GntR"/>
    <property type="match status" value="1"/>
</dbReference>
<dbReference type="InterPro" id="IPR011663">
    <property type="entry name" value="UTRA"/>
</dbReference>
<dbReference type="SUPFAM" id="SSF64288">
    <property type="entry name" value="Chorismate lyase-like"/>
    <property type="match status" value="1"/>
</dbReference>
<reference evidence="5" key="1">
    <citation type="submission" date="2020-08" db="EMBL/GenBank/DDBJ databases">
        <title>Genome public.</title>
        <authorList>
            <person name="Liu C."/>
            <person name="Sun Q."/>
        </authorList>
    </citation>
    <scope>NUCLEOTIDE SEQUENCE</scope>
    <source>
        <strain evidence="5">BX7</strain>
    </source>
</reference>
<keyword evidence="6" id="KW-1185">Reference proteome</keyword>
<dbReference type="SMART" id="SM00866">
    <property type="entry name" value="UTRA"/>
    <property type="match status" value="1"/>
</dbReference>
<evidence type="ECO:0000256" key="2">
    <source>
        <dbReference type="ARBA" id="ARBA00023125"/>
    </source>
</evidence>
<dbReference type="InterPro" id="IPR028978">
    <property type="entry name" value="Chorismate_lyase_/UTRA_dom_sf"/>
</dbReference>
<proteinExistence type="predicted"/>
<dbReference type="FunFam" id="1.10.10.10:FF:000079">
    <property type="entry name" value="GntR family transcriptional regulator"/>
    <property type="match status" value="1"/>
</dbReference>
<dbReference type="SUPFAM" id="SSF46785">
    <property type="entry name" value="Winged helix' DNA-binding domain"/>
    <property type="match status" value="1"/>
</dbReference>
<comment type="caution">
    <text evidence="5">The sequence shown here is derived from an EMBL/GenBank/DDBJ whole genome shotgun (WGS) entry which is preliminary data.</text>
</comment>
<dbReference type="SMART" id="SM00345">
    <property type="entry name" value="HTH_GNTR"/>
    <property type="match status" value="1"/>
</dbReference>
<accession>A0A926DDG6</accession>
<dbReference type="RefSeq" id="WP_249301030.1">
    <property type="nucleotide sequence ID" value="NZ_JACRSP010000004.1"/>
</dbReference>
<dbReference type="EMBL" id="JACRSP010000004">
    <property type="protein sequence ID" value="MBC8536950.1"/>
    <property type="molecule type" value="Genomic_DNA"/>
</dbReference>
<dbReference type="PROSITE" id="PS50949">
    <property type="entry name" value="HTH_GNTR"/>
    <property type="match status" value="1"/>
</dbReference>
<dbReference type="Gene3D" id="3.40.1410.10">
    <property type="entry name" value="Chorismate lyase-like"/>
    <property type="match status" value="1"/>
</dbReference>
<dbReference type="Proteomes" id="UP000620366">
    <property type="component" value="Unassembled WGS sequence"/>
</dbReference>
<organism evidence="5 6">
    <name type="scientific">Feifania hominis</name>
    <dbReference type="NCBI Taxonomy" id="2763660"/>
    <lineage>
        <taxon>Bacteria</taxon>
        <taxon>Bacillati</taxon>
        <taxon>Bacillota</taxon>
        <taxon>Clostridia</taxon>
        <taxon>Eubacteriales</taxon>
        <taxon>Feifaniaceae</taxon>
        <taxon>Feifania</taxon>
    </lineage>
</organism>
<dbReference type="PANTHER" id="PTHR44846:SF1">
    <property type="entry name" value="MANNOSYL-D-GLYCERATE TRANSPORT_METABOLISM SYSTEM REPRESSOR MNGR-RELATED"/>
    <property type="match status" value="1"/>
</dbReference>
<dbReference type="GO" id="GO:0003677">
    <property type="term" value="F:DNA binding"/>
    <property type="evidence" value="ECO:0007669"/>
    <property type="project" value="UniProtKB-KW"/>
</dbReference>
<evidence type="ECO:0000256" key="3">
    <source>
        <dbReference type="ARBA" id="ARBA00023163"/>
    </source>
</evidence>
<dbReference type="AlphaFoldDB" id="A0A926DDG6"/>
<protein>
    <submittedName>
        <fullName evidence="5">GntR family transcriptional regulator</fullName>
    </submittedName>
</protein>
<dbReference type="Pfam" id="PF07702">
    <property type="entry name" value="UTRA"/>
    <property type="match status" value="1"/>
</dbReference>
<keyword evidence="1" id="KW-0805">Transcription regulation</keyword>
<gene>
    <name evidence="5" type="ORF">H8695_09650</name>
</gene>
<dbReference type="GO" id="GO:0045892">
    <property type="term" value="P:negative regulation of DNA-templated transcription"/>
    <property type="evidence" value="ECO:0007669"/>
    <property type="project" value="TreeGrafter"/>
</dbReference>
<evidence type="ECO:0000256" key="1">
    <source>
        <dbReference type="ARBA" id="ARBA00023015"/>
    </source>
</evidence>
<evidence type="ECO:0000259" key="4">
    <source>
        <dbReference type="PROSITE" id="PS50949"/>
    </source>
</evidence>
<dbReference type="InterPro" id="IPR050679">
    <property type="entry name" value="Bact_HTH_transcr_reg"/>
</dbReference>
<name>A0A926DDG6_9FIRM</name>
<dbReference type="CDD" id="cd07377">
    <property type="entry name" value="WHTH_GntR"/>
    <property type="match status" value="1"/>
</dbReference>
<dbReference type="PANTHER" id="PTHR44846">
    <property type="entry name" value="MANNOSYL-D-GLYCERATE TRANSPORT/METABOLISM SYSTEM REPRESSOR MNGR-RELATED"/>
    <property type="match status" value="1"/>
</dbReference>
<dbReference type="InterPro" id="IPR036390">
    <property type="entry name" value="WH_DNA-bd_sf"/>
</dbReference>
<evidence type="ECO:0000313" key="5">
    <source>
        <dbReference type="EMBL" id="MBC8536950.1"/>
    </source>
</evidence>